<dbReference type="InterPro" id="IPR051726">
    <property type="entry name" value="Chitin_Synth_Reg"/>
</dbReference>
<dbReference type="STRING" id="1754192.A0A1Y1WR54"/>
<keyword evidence="1" id="KW-0677">Repeat</keyword>
<dbReference type="OrthoDB" id="2148946at2759"/>
<protein>
    <submittedName>
        <fullName evidence="2">HCP-like protein</fullName>
    </submittedName>
</protein>
<dbReference type="Pfam" id="PF08238">
    <property type="entry name" value="Sel1"/>
    <property type="match status" value="7"/>
</dbReference>
<comment type="caution">
    <text evidence="2">The sequence shown here is derived from an EMBL/GenBank/DDBJ whole genome shotgun (WGS) entry which is preliminary data.</text>
</comment>
<dbReference type="EMBL" id="MCFG01000324">
    <property type="protein sequence ID" value="ORX76000.1"/>
    <property type="molecule type" value="Genomic_DNA"/>
</dbReference>
<reference evidence="2 3" key="2">
    <citation type="submission" date="2016-08" db="EMBL/GenBank/DDBJ databases">
        <title>Pervasive Adenine N6-methylation of Active Genes in Fungi.</title>
        <authorList>
            <consortium name="DOE Joint Genome Institute"/>
            <person name="Mondo S.J."/>
            <person name="Dannebaum R.O."/>
            <person name="Kuo R.C."/>
            <person name="Labutti K."/>
            <person name="Haridas S."/>
            <person name="Kuo A."/>
            <person name="Salamov A."/>
            <person name="Ahrendt S.R."/>
            <person name="Lipzen A."/>
            <person name="Sullivan W."/>
            <person name="Andreopoulos W.B."/>
            <person name="Clum A."/>
            <person name="Lindquist E."/>
            <person name="Daum C."/>
            <person name="Ramamoorthy G.K."/>
            <person name="Gryganskyi A."/>
            <person name="Culley D."/>
            <person name="Magnuson J.K."/>
            <person name="James T.Y."/>
            <person name="O'Malley M.A."/>
            <person name="Stajich J.E."/>
            <person name="Spatafora J.W."/>
            <person name="Visel A."/>
            <person name="Grigoriev I.V."/>
        </authorList>
    </citation>
    <scope>NUCLEOTIDE SEQUENCE [LARGE SCALE GENOMIC DNA]</scope>
    <source>
        <strain evidence="2 3">S4</strain>
    </source>
</reference>
<sequence>MVGNYYKEEITPERKLVYLVKSITKYQICHNKQKLYEIAKNMYNDSKIETFSPAMKKAYEKQSIRIFHDLSKQKHSDAQYYLGIIYEEKKNYKKAAKYYELSYQNKHPMGTYHLGQCYEYGKGKLKNVRTAETLYRKAAMVGYCQPSMIHLGMSYLNGNFGRKNLKEAAHWLEKATTTLSKDIDRDLLARACSELYKIYAIGDEESGLIPDYEEALLYLKMGAENGSIEAMMEICNIERKHPKKLLYWTKKAAELDCLEAQIKLATWYLCDHTDIVEQDKALGFYWLKQAALPKNLETDDEKRNQGCIQFILGTYYETGIEGVQLPDENEALYWFVVSAKLGITEAIEKIKEKQIEHKYEDSSISDFIDQVMDKGLYGKPSESSLECQQILKDLPNKSHHSPQM</sequence>
<dbReference type="SUPFAM" id="SSF81901">
    <property type="entry name" value="HCP-like"/>
    <property type="match status" value="2"/>
</dbReference>
<evidence type="ECO:0000256" key="1">
    <source>
        <dbReference type="ARBA" id="ARBA00022737"/>
    </source>
</evidence>
<reference evidence="2 3" key="1">
    <citation type="submission" date="2016-08" db="EMBL/GenBank/DDBJ databases">
        <title>A Parts List for Fungal Cellulosomes Revealed by Comparative Genomics.</title>
        <authorList>
            <consortium name="DOE Joint Genome Institute"/>
            <person name="Haitjema C.H."/>
            <person name="Gilmore S.P."/>
            <person name="Henske J.K."/>
            <person name="Solomon K.V."/>
            <person name="De Groot R."/>
            <person name="Kuo A."/>
            <person name="Mondo S.J."/>
            <person name="Salamov A.A."/>
            <person name="Labutti K."/>
            <person name="Zhao Z."/>
            <person name="Chiniquy J."/>
            <person name="Barry K."/>
            <person name="Brewer H.M."/>
            <person name="Purvine S.O."/>
            <person name="Wright A.T."/>
            <person name="Boxma B."/>
            <person name="Van Alen T."/>
            <person name="Hackstein J.H."/>
            <person name="Baker S.E."/>
            <person name="Grigoriev I.V."/>
            <person name="O'Malley M.A."/>
        </authorList>
    </citation>
    <scope>NUCLEOTIDE SEQUENCE [LARGE SCALE GENOMIC DNA]</scope>
    <source>
        <strain evidence="2 3">S4</strain>
    </source>
</reference>
<keyword evidence="3" id="KW-1185">Reference proteome</keyword>
<dbReference type="PANTHER" id="PTHR46430">
    <property type="entry name" value="PROTEIN SKT5-RELATED"/>
    <property type="match status" value="1"/>
</dbReference>
<dbReference type="PANTHER" id="PTHR46430:SF3">
    <property type="entry name" value="ACTIVATOR OF C KINASE PROTEIN 1"/>
    <property type="match status" value="1"/>
</dbReference>
<accession>A0A1Y1WR54</accession>
<dbReference type="AlphaFoldDB" id="A0A1Y1WR54"/>
<evidence type="ECO:0000313" key="3">
    <source>
        <dbReference type="Proteomes" id="UP000193944"/>
    </source>
</evidence>
<gene>
    <name evidence="2" type="ORF">BCR32DRAFT_296534</name>
</gene>
<dbReference type="InterPro" id="IPR006597">
    <property type="entry name" value="Sel1-like"/>
</dbReference>
<dbReference type="InterPro" id="IPR011990">
    <property type="entry name" value="TPR-like_helical_dom_sf"/>
</dbReference>
<name>A0A1Y1WR54_9FUNG</name>
<dbReference type="Proteomes" id="UP000193944">
    <property type="component" value="Unassembled WGS sequence"/>
</dbReference>
<dbReference type="SMART" id="SM00671">
    <property type="entry name" value="SEL1"/>
    <property type="match status" value="6"/>
</dbReference>
<dbReference type="Gene3D" id="1.25.40.10">
    <property type="entry name" value="Tetratricopeptide repeat domain"/>
    <property type="match status" value="2"/>
</dbReference>
<proteinExistence type="predicted"/>
<organism evidence="2 3">
    <name type="scientific">Anaeromyces robustus</name>
    <dbReference type="NCBI Taxonomy" id="1754192"/>
    <lineage>
        <taxon>Eukaryota</taxon>
        <taxon>Fungi</taxon>
        <taxon>Fungi incertae sedis</taxon>
        <taxon>Chytridiomycota</taxon>
        <taxon>Chytridiomycota incertae sedis</taxon>
        <taxon>Neocallimastigomycetes</taxon>
        <taxon>Neocallimastigales</taxon>
        <taxon>Neocallimastigaceae</taxon>
        <taxon>Anaeromyces</taxon>
    </lineage>
</organism>
<evidence type="ECO:0000313" key="2">
    <source>
        <dbReference type="EMBL" id="ORX76000.1"/>
    </source>
</evidence>